<evidence type="ECO:0000313" key="2">
    <source>
        <dbReference type="Proteomes" id="UP000799754"/>
    </source>
</evidence>
<comment type="caution">
    <text evidence="1">The sequence shown here is derived from an EMBL/GenBank/DDBJ whole genome shotgun (WGS) entry which is preliminary data.</text>
</comment>
<organism evidence="1 2">
    <name type="scientific">Macroventuria anomochaeta</name>
    <dbReference type="NCBI Taxonomy" id="301207"/>
    <lineage>
        <taxon>Eukaryota</taxon>
        <taxon>Fungi</taxon>
        <taxon>Dikarya</taxon>
        <taxon>Ascomycota</taxon>
        <taxon>Pezizomycotina</taxon>
        <taxon>Dothideomycetes</taxon>
        <taxon>Pleosporomycetidae</taxon>
        <taxon>Pleosporales</taxon>
        <taxon>Pleosporineae</taxon>
        <taxon>Didymellaceae</taxon>
        <taxon>Macroventuria</taxon>
    </lineage>
</organism>
<reference evidence="1" key="1">
    <citation type="journal article" date="2020" name="Stud. Mycol.">
        <title>101 Dothideomycetes genomes: a test case for predicting lifestyles and emergence of pathogens.</title>
        <authorList>
            <person name="Haridas S."/>
            <person name="Albert R."/>
            <person name="Binder M."/>
            <person name="Bloem J."/>
            <person name="Labutti K."/>
            <person name="Salamov A."/>
            <person name="Andreopoulos B."/>
            <person name="Baker S."/>
            <person name="Barry K."/>
            <person name="Bills G."/>
            <person name="Bluhm B."/>
            <person name="Cannon C."/>
            <person name="Castanera R."/>
            <person name="Culley D."/>
            <person name="Daum C."/>
            <person name="Ezra D."/>
            <person name="Gonzalez J."/>
            <person name="Henrissat B."/>
            <person name="Kuo A."/>
            <person name="Liang C."/>
            <person name="Lipzen A."/>
            <person name="Lutzoni F."/>
            <person name="Magnuson J."/>
            <person name="Mondo S."/>
            <person name="Nolan M."/>
            <person name="Ohm R."/>
            <person name="Pangilinan J."/>
            <person name="Park H.-J."/>
            <person name="Ramirez L."/>
            <person name="Alfaro M."/>
            <person name="Sun H."/>
            <person name="Tritt A."/>
            <person name="Yoshinaga Y."/>
            <person name="Zwiers L.-H."/>
            <person name="Turgeon B."/>
            <person name="Goodwin S."/>
            <person name="Spatafora J."/>
            <person name="Crous P."/>
            <person name="Grigoriev I."/>
        </authorList>
    </citation>
    <scope>NUCLEOTIDE SEQUENCE</scope>
    <source>
        <strain evidence="1">CBS 525.71</strain>
    </source>
</reference>
<gene>
    <name evidence="1" type="ORF">BU25DRAFT_490329</name>
</gene>
<accession>A0ACB6S643</accession>
<proteinExistence type="predicted"/>
<evidence type="ECO:0000313" key="1">
    <source>
        <dbReference type="EMBL" id="KAF2628689.1"/>
    </source>
</evidence>
<protein>
    <submittedName>
        <fullName evidence="1">Uncharacterized protein</fullName>
    </submittedName>
</protein>
<dbReference type="Proteomes" id="UP000799754">
    <property type="component" value="Unassembled WGS sequence"/>
</dbReference>
<dbReference type="EMBL" id="MU006712">
    <property type="protein sequence ID" value="KAF2628689.1"/>
    <property type="molecule type" value="Genomic_DNA"/>
</dbReference>
<name>A0ACB6S643_9PLEO</name>
<keyword evidence="2" id="KW-1185">Reference proteome</keyword>
<sequence length="598" mass="66706">MSNSKHYSWEGKDWSDLRSYDTVHPQLEERRRQEAERRHQEEVRRHLEEVCRMTTPTRRGQYDNMSYSSGSSLSLSSLYANPPSPVLRPGLPSNTGEHYTSLQDVPHFSLNNIRTGPFGPGVEFPKSPVAERRGSVSTPYYERYGTAVLPKTPPPTLPPVESAYYQRPPGLTHTIHRPLPKVLRVVSPDPPAPTDTVSILPGASIIGQAEFRQTQKAKSGKLNSKQVPSEEGDTQKYNSFLKVKAALQEKRKVDADVEDASRKLEAAFQDEKTHESKNQGRIVEKVWCVEHCIYDWCGCVAEKLEGCKYGFSAPSNLVKKSADKKVPSPKLFVWAKANKVETKQPKDIPESSCADPTRFVDFIDRQRAMRASDASRIHRERQHQLEAERLQKLADKRMKEYERAEEESMKIEGVTLYGTETLSTMAPKEEVKASTASSSESPSKILNGPSTLKASLEVVNPKIPVTSNTVVSKVGAAQFIEAMAAERRKNLESVGEPTIQIAGPKGTKLSNDTTGSGPRKEQEAVSEAVGADPNRADTLRAAKVEGGLTAIMRVREKYKALLAKHDAERKWDNVDLSDDEDWEKVVGDEGAEWEVLEK</sequence>